<evidence type="ECO:0000313" key="10">
    <source>
        <dbReference type="EMBL" id="ENO15020.1"/>
    </source>
</evidence>
<keyword evidence="11" id="KW-1185">Reference proteome</keyword>
<organism evidence="10 11">
    <name type="scientific">Marinobacter nanhaiticus D15-8W</name>
    <dbReference type="NCBI Taxonomy" id="626887"/>
    <lineage>
        <taxon>Bacteria</taxon>
        <taxon>Pseudomonadati</taxon>
        <taxon>Pseudomonadota</taxon>
        <taxon>Gammaproteobacteria</taxon>
        <taxon>Pseudomonadales</taxon>
        <taxon>Marinobacteraceae</taxon>
        <taxon>Marinobacter</taxon>
    </lineage>
</organism>
<dbReference type="Proteomes" id="UP000013165">
    <property type="component" value="Unassembled WGS sequence"/>
</dbReference>
<evidence type="ECO:0000313" key="11">
    <source>
        <dbReference type="Proteomes" id="UP000013165"/>
    </source>
</evidence>
<feature type="region of interest" description="Disordered" evidence="8">
    <location>
        <begin position="41"/>
        <end position="61"/>
    </location>
</feature>
<dbReference type="GO" id="GO:0022857">
    <property type="term" value="F:transmembrane transporter activity"/>
    <property type="evidence" value="ECO:0007669"/>
    <property type="project" value="InterPro"/>
</dbReference>
<dbReference type="GO" id="GO:0005886">
    <property type="term" value="C:plasma membrane"/>
    <property type="evidence" value="ECO:0007669"/>
    <property type="project" value="UniProtKB-SubCell"/>
</dbReference>
<evidence type="ECO:0000256" key="6">
    <source>
        <dbReference type="ARBA" id="ARBA00023136"/>
    </source>
</evidence>
<keyword evidence="7" id="KW-0653">Protein transport</keyword>
<protein>
    <submittedName>
        <fullName evidence="10">Biopolymer transporter ExbD</fullName>
    </submittedName>
</protein>
<evidence type="ECO:0000256" key="8">
    <source>
        <dbReference type="SAM" id="MobiDB-lite"/>
    </source>
</evidence>
<keyword evidence="5 9" id="KW-1133">Transmembrane helix</keyword>
<feature type="transmembrane region" description="Helical" evidence="9">
    <location>
        <begin position="12"/>
        <end position="32"/>
    </location>
</feature>
<sequence length="138" mass="15088">MQLVEPRPHRRLPIRMTPLIDVVFILLVFFMVTSRLAPTSHLDLDNNTSRSSGGVEGEPLPELLMQTDGRIQWNGNSDDAGVIARRLLSGGETEVNLETEGDVPLGVFTQGLTALQSAGISTHWRRSSSNGNPQPDSQ</sequence>
<evidence type="ECO:0000256" key="5">
    <source>
        <dbReference type="ARBA" id="ARBA00022989"/>
    </source>
</evidence>
<dbReference type="EMBL" id="APLQ01000011">
    <property type="protein sequence ID" value="ENO15020.1"/>
    <property type="molecule type" value="Genomic_DNA"/>
</dbReference>
<reference evidence="10 11" key="1">
    <citation type="journal article" date="2013" name="Genome Announc.">
        <title>Genome Sequence of the Polycyclic Aromatic Hydrocarbon-Degrading Bacterium Strain Marinobacter nanhaiticus D15-8WT.</title>
        <authorList>
            <person name="Cui Z."/>
            <person name="Gao W."/>
            <person name="Li Q."/>
            <person name="Xu G."/>
            <person name="Zheng L."/>
        </authorList>
    </citation>
    <scope>NUCLEOTIDE SEQUENCE [LARGE SCALE GENOMIC DNA]</scope>
    <source>
        <strain evidence="10 11">D15-8W</strain>
    </source>
</reference>
<name>N6VXM2_9GAMM</name>
<dbReference type="OrthoDB" id="9793581at2"/>
<dbReference type="PATRIC" id="fig|626887.3.peg.1333"/>
<dbReference type="GO" id="GO:0015031">
    <property type="term" value="P:protein transport"/>
    <property type="evidence" value="ECO:0007669"/>
    <property type="project" value="UniProtKB-KW"/>
</dbReference>
<dbReference type="STRING" id="626887.J057_06716"/>
<dbReference type="PANTHER" id="PTHR30558">
    <property type="entry name" value="EXBD MEMBRANE COMPONENT OF PMF-DRIVEN MACROMOLECULE IMPORT SYSTEM"/>
    <property type="match status" value="1"/>
</dbReference>
<evidence type="ECO:0000256" key="3">
    <source>
        <dbReference type="ARBA" id="ARBA00022475"/>
    </source>
</evidence>
<keyword evidence="7" id="KW-0813">Transport</keyword>
<evidence type="ECO:0000256" key="4">
    <source>
        <dbReference type="ARBA" id="ARBA00022692"/>
    </source>
</evidence>
<keyword evidence="4 7" id="KW-0812">Transmembrane</keyword>
<dbReference type="RefSeq" id="WP_004579317.1">
    <property type="nucleotide sequence ID" value="NZ_AP028878.1"/>
</dbReference>
<gene>
    <name evidence="10" type="ORF">J057_06716</name>
</gene>
<evidence type="ECO:0000256" key="7">
    <source>
        <dbReference type="RuleBase" id="RU003879"/>
    </source>
</evidence>
<dbReference type="eggNOG" id="COG0848">
    <property type="taxonomic scope" value="Bacteria"/>
</dbReference>
<dbReference type="AlphaFoldDB" id="N6VXM2"/>
<comment type="caution">
    <text evidence="10">The sequence shown here is derived from an EMBL/GenBank/DDBJ whole genome shotgun (WGS) entry which is preliminary data.</text>
</comment>
<dbReference type="PANTHER" id="PTHR30558:SF3">
    <property type="entry name" value="BIOPOLYMER TRANSPORT PROTEIN EXBD-RELATED"/>
    <property type="match status" value="1"/>
</dbReference>
<dbReference type="Pfam" id="PF02472">
    <property type="entry name" value="ExbD"/>
    <property type="match status" value="1"/>
</dbReference>
<evidence type="ECO:0000256" key="1">
    <source>
        <dbReference type="ARBA" id="ARBA00004162"/>
    </source>
</evidence>
<proteinExistence type="inferred from homology"/>
<accession>N6VXM2</accession>
<keyword evidence="6 9" id="KW-0472">Membrane</keyword>
<comment type="similarity">
    <text evidence="2 7">Belongs to the ExbD/TolR family.</text>
</comment>
<comment type="subcellular location">
    <subcellularLocation>
        <location evidence="1">Cell membrane</location>
        <topology evidence="1">Single-pass membrane protein</topology>
    </subcellularLocation>
    <subcellularLocation>
        <location evidence="7">Cell membrane</location>
        <topology evidence="7">Single-pass type II membrane protein</topology>
    </subcellularLocation>
</comment>
<dbReference type="InterPro" id="IPR003400">
    <property type="entry name" value="ExbD"/>
</dbReference>
<evidence type="ECO:0000256" key="2">
    <source>
        <dbReference type="ARBA" id="ARBA00005811"/>
    </source>
</evidence>
<evidence type="ECO:0000256" key="9">
    <source>
        <dbReference type="SAM" id="Phobius"/>
    </source>
</evidence>
<keyword evidence="3" id="KW-1003">Cell membrane</keyword>
<dbReference type="HOGENOM" id="CLU_085305_3_5_6"/>